<proteinExistence type="predicted"/>
<dbReference type="PANTHER" id="PTHR33885:SF3">
    <property type="entry name" value="PHAGE SHOCK PROTEIN C"/>
    <property type="match status" value="1"/>
</dbReference>
<feature type="compositionally biased region" description="Gly residues" evidence="6">
    <location>
        <begin position="140"/>
        <end position="154"/>
    </location>
</feature>
<feature type="transmembrane region" description="Helical" evidence="7">
    <location>
        <begin position="432"/>
        <end position="449"/>
    </location>
</feature>
<sequence>MTDHQHAGDAVPDGGAASDAATSSSPATPGAAGEEPRAHERAGGRAEEGVSAGPAAGGSGAGGERGAPEGAGRGGEASVGEQRVRDGVAADTGAGPAGGRPEGAGPVGSGSVGAGPVGAAGAGERHTDGDIGDVGDVRDGGGATAPGGVTGGAPGAPHHFRRDREHKMLAGVCAGLGRQCDMDPVIFRITLAVLSATGGIGLIFYGFAWLFVPFADDDQNEVRRLLTGRVDGQALTAVLFALVGCGVFLTMLSNGGVLTFAVILSLLLAGAGYWSQRRGAPDPDPLAAQAVADAPPEAQAPPVPAAYPSWWREPIVKDGTHVGGTGYLWGPRDSRDHDILGAVDIGLDPSYPHGRESVRVPHQQAARRARGPRWIGGWLFLLALLAGGLTSRLVWDEHPLGTSLQAGLSAALIVLGVGIAVSSFLGRTGAGSVFLAIVTAGLLAGSTALPRDISTHWTTTTWRPAAVADLRPSYDLGTGDATLDLSRLRPPAGQSLSTDAEVGLGRLRVVVPRDVTVRLTIDVGLGDIQLPGDDRKDVDVQPHKYKQVTLTPVSGGGNTGTLDLDLQVGAGQAEVSRAAS</sequence>
<dbReference type="Pfam" id="PF04024">
    <property type="entry name" value="PspC"/>
    <property type="match status" value="1"/>
</dbReference>
<evidence type="ECO:0000313" key="10">
    <source>
        <dbReference type="Proteomes" id="UP000305929"/>
    </source>
</evidence>
<dbReference type="Proteomes" id="UP000305929">
    <property type="component" value="Unassembled WGS sequence"/>
</dbReference>
<feature type="compositionally biased region" description="Low complexity" evidence="6">
    <location>
        <begin position="13"/>
        <end position="33"/>
    </location>
</feature>
<evidence type="ECO:0000256" key="5">
    <source>
        <dbReference type="ARBA" id="ARBA00023136"/>
    </source>
</evidence>
<feature type="transmembrane region" description="Helical" evidence="7">
    <location>
        <begin position="407"/>
        <end position="425"/>
    </location>
</feature>
<accession>A0A4U5WK20</accession>
<organism evidence="9 10">
    <name type="scientific">Streptomyces lasalocidi</name>
    <name type="common">Streptomyces lasaliensis</name>
    <dbReference type="NCBI Taxonomy" id="324833"/>
    <lineage>
        <taxon>Bacteria</taxon>
        <taxon>Bacillati</taxon>
        <taxon>Actinomycetota</taxon>
        <taxon>Actinomycetes</taxon>
        <taxon>Kitasatosporales</taxon>
        <taxon>Streptomycetaceae</taxon>
        <taxon>Streptomyces</taxon>
    </lineage>
</organism>
<gene>
    <name evidence="9" type="ORF">E4U91_21090</name>
</gene>
<keyword evidence="10" id="KW-1185">Reference proteome</keyword>
<evidence type="ECO:0000256" key="7">
    <source>
        <dbReference type="SAM" id="Phobius"/>
    </source>
</evidence>
<comment type="caution">
    <text evidence="9">The sequence shown here is derived from an EMBL/GenBank/DDBJ whole genome shotgun (WGS) entry which is preliminary data.</text>
</comment>
<dbReference type="InterPro" id="IPR052027">
    <property type="entry name" value="PspC"/>
</dbReference>
<comment type="subcellular location">
    <subcellularLocation>
        <location evidence="1">Cell membrane</location>
        <topology evidence="1">Single-pass membrane protein</topology>
    </subcellularLocation>
</comment>
<keyword evidence="4 7" id="KW-1133">Transmembrane helix</keyword>
<name>A0A4U5WK20_STRLS</name>
<dbReference type="EMBL" id="SZNQ01000001">
    <property type="protein sequence ID" value="TKT02339.1"/>
    <property type="molecule type" value="Genomic_DNA"/>
</dbReference>
<evidence type="ECO:0000313" key="9">
    <source>
        <dbReference type="EMBL" id="TKT02339.1"/>
    </source>
</evidence>
<evidence type="ECO:0000256" key="3">
    <source>
        <dbReference type="ARBA" id="ARBA00022692"/>
    </source>
</evidence>
<feature type="compositionally biased region" description="Gly residues" evidence="6">
    <location>
        <begin position="55"/>
        <end position="77"/>
    </location>
</feature>
<evidence type="ECO:0000256" key="4">
    <source>
        <dbReference type="ARBA" id="ARBA00022989"/>
    </source>
</evidence>
<keyword evidence="2" id="KW-1003">Cell membrane</keyword>
<protein>
    <submittedName>
        <fullName evidence="9">PspC domain-containing protein</fullName>
    </submittedName>
</protein>
<feature type="region of interest" description="Disordered" evidence="6">
    <location>
        <begin position="1"/>
        <end position="160"/>
    </location>
</feature>
<reference evidence="9 10" key="1">
    <citation type="submission" date="2019-04" db="EMBL/GenBank/DDBJ databases">
        <title>Streptomyces lasaliensis sp. nov., an Actinomycete isolated from soil which produces the polyether antibiotic lasalocid.</title>
        <authorList>
            <person name="Erwin G."/>
            <person name="Haber C."/>
        </authorList>
    </citation>
    <scope>NUCLEOTIDE SEQUENCE [LARGE SCALE GENOMIC DNA]</scope>
    <source>
        <strain evidence="9 10">X-537</strain>
    </source>
</reference>
<keyword evidence="3 7" id="KW-0812">Transmembrane</keyword>
<dbReference type="OrthoDB" id="3535301at2"/>
<evidence type="ECO:0000256" key="6">
    <source>
        <dbReference type="SAM" id="MobiDB-lite"/>
    </source>
</evidence>
<feature type="compositionally biased region" description="Basic and acidic residues" evidence="6">
    <location>
        <begin position="34"/>
        <end position="48"/>
    </location>
</feature>
<feature type="transmembrane region" description="Helical" evidence="7">
    <location>
        <begin position="185"/>
        <end position="212"/>
    </location>
</feature>
<keyword evidence="5 7" id="KW-0472">Membrane</keyword>
<feature type="domain" description="Phage shock protein PspC N-terminal" evidence="8">
    <location>
        <begin position="160"/>
        <end position="213"/>
    </location>
</feature>
<dbReference type="InterPro" id="IPR007168">
    <property type="entry name" value="Phageshock_PspC_N"/>
</dbReference>
<evidence type="ECO:0000256" key="2">
    <source>
        <dbReference type="ARBA" id="ARBA00022475"/>
    </source>
</evidence>
<evidence type="ECO:0000259" key="8">
    <source>
        <dbReference type="Pfam" id="PF04024"/>
    </source>
</evidence>
<dbReference type="PANTHER" id="PTHR33885">
    <property type="entry name" value="PHAGE SHOCK PROTEIN C"/>
    <property type="match status" value="1"/>
</dbReference>
<feature type="transmembrane region" description="Helical" evidence="7">
    <location>
        <begin position="257"/>
        <end position="274"/>
    </location>
</feature>
<feature type="transmembrane region" description="Helical" evidence="7">
    <location>
        <begin position="374"/>
        <end position="395"/>
    </location>
</feature>
<evidence type="ECO:0000256" key="1">
    <source>
        <dbReference type="ARBA" id="ARBA00004162"/>
    </source>
</evidence>
<feature type="compositionally biased region" description="Gly residues" evidence="6">
    <location>
        <begin position="95"/>
        <end position="121"/>
    </location>
</feature>
<dbReference type="AlphaFoldDB" id="A0A4U5WK20"/>
<feature type="compositionally biased region" description="Basic and acidic residues" evidence="6">
    <location>
        <begin position="123"/>
        <end position="139"/>
    </location>
</feature>
<dbReference type="GO" id="GO:0005886">
    <property type="term" value="C:plasma membrane"/>
    <property type="evidence" value="ECO:0007669"/>
    <property type="project" value="UniProtKB-SubCell"/>
</dbReference>